<keyword evidence="3" id="KW-0812">Transmembrane</keyword>
<evidence type="ECO:0000313" key="5">
    <source>
        <dbReference type="Proteomes" id="UP000033166"/>
    </source>
</evidence>
<dbReference type="NCBIfam" id="TIGR01076">
    <property type="entry name" value="sortase_fam"/>
    <property type="match status" value="1"/>
</dbReference>
<evidence type="ECO:0000313" key="4">
    <source>
        <dbReference type="EMBL" id="CEN27735.1"/>
    </source>
</evidence>
<keyword evidence="1" id="KW-0378">Hydrolase</keyword>
<dbReference type="InterPro" id="IPR023365">
    <property type="entry name" value="Sortase_dom-sf"/>
</dbReference>
<feature type="transmembrane region" description="Helical" evidence="3">
    <location>
        <begin position="252"/>
        <end position="274"/>
    </location>
</feature>
<accession>A0A0D6DW73</accession>
<dbReference type="Gene3D" id="2.40.260.10">
    <property type="entry name" value="Sortase"/>
    <property type="match status" value="1"/>
</dbReference>
<keyword evidence="3" id="KW-0472">Membrane</keyword>
<reference evidence="5" key="1">
    <citation type="submission" date="2015-01" db="EMBL/GenBank/DDBJ databases">
        <authorList>
            <person name="Andreevskaya M."/>
        </authorList>
    </citation>
    <scope>NUCLEOTIDE SEQUENCE [LARGE SCALE GENOMIC DNA]</scope>
    <source>
        <strain evidence="5">MKFS47</strain>
    </source>
</reference>
<dbReference type="CDD" id="cd05827">
    <property type="entry name" value="Sortase_C"/>
    <property type="match status" value="1"/>
</dbReference>
<dbReference type="KEGG" id="lpk:LACPI_0535"/>
<dbReference type="HOGENOM" id="CLU_045680_1_0_9"/>
<evidence type="ECO:0000256" key="1">
    <source>
        <dbReference type="ARBA" id="ARBA00022801"/>
    </source>
</evidence>
<dbReference type="RefSeq" id="WP_047914978.1">
    <property type="nucleotide sequence ID" value="NZ_LN774769.1"/>
</dbReference>
<keyword evidence="3" id="KW-1133">Transmembrane helix</keyword>
<organism evidence="4 5">
    <name type="scientific">Pseudolactococcus piscium MKFS47</name>
    <dbReference type="NCBI Taxonomy" id="297352"/>
    <lineage>
        <taxon>Bacteria</taxon>
        <taxon>Bacillati</taxon>
        <taxon>Bacillota</taxon>
        <taxon>Bacilli</taxon>
        <taxon>Lactobacillales</taxon>
        <taxon>Streptococcaceae</taxon>
        <taxon>Pseudolactococcus</taxon>
    </lineage>
</organism>
<dbReference type="SUPFAM" id="SSF63817">
    <property type="entry name" value="Sortase"/>
    <property type="match status" value="1"/>
</dbReference>
<dbReference type="STRING" id="1364.LP2241_20185"/>
<evidence type="ECO:0000256" key="3">
    <source>
        <dbReference type="SAM" id="Phobius"/>
    </source>
</evidence>
<dbReference type="EMBL" id="LN774769">
    <property type="protein sequence ID" value="CEN27735.1"/>
    <property type="molecule type" value="Genomic_DNA"/>
</dbReference>
<feature type="active site" description="Acyl-thioester intermediate" evidence="2">
    <location>
        <position position="217"/>
    </location>
</feature>
<name>A0A0D6DW73_9LACT</name>
<evidence type="ECO:0000256" key="2">
    <source>
        <dbReference type="PIRSR" id="PIRSR605754-1"/>
    </source>
</evidence>
<dbReference type="InterPro" id="IPR005754">
    <property type="entry name" value="Sortase"/>
</dbReference>
<sequence>MRQKSDKKVNRYRSKLLSNLLVYLLFLIGMLIMLYPFYISALNNYLDEVRVAIYKKETQDHFNDQQKKLNVENERLKKEGLTPAADPFNEAKADGISEKYYKTHLLGRISLPKINIDMPLFDTTNNDLLEIGATVLNGTSFPLGGESTHSVISAHRGLPNRALFTDLPKLKKGDTFILNVLGKTLAYQVNKIQVVTPDQTNVLKIEPGKDLVTLITCTPYMINSHRLLVTGVRVPYTEQIKKELAQSSHHQLIIRLIMIIGFLLFCLVMIWLLYRVIHGYLLSKQSITLAIRILDEKDQPYMGGLTLHEKNGKKPLVRKKIPVVLIPDKTGRYQIDNLPKRVYCLKSDDGRLRLIIGQHKLKQPMVVVQKTRRTRLPSKWHVEVTQKNRHAS</sequence>
<dbReference type="Pfam" id="PF04203">
    <property type="entry name" value="Sortase"/>
    <property type="match status" value="1"/>
</dbReference>
<feature type="transmembrane region" description="Helical" evidence="3">
    <location>
        <begin position="20"/>
        <end position="38"/>
    </location>
</feature>
<dbReference type="Proteomes" id="UP000033166">
    <property type="component" value="Chromosome I"/>
</dbReference>
<proteinExistence type="predicted"/>
<dbReference type="AlphaFoldDB" id="A0A0D6DW73"/>
<dbReference type="NCBIfam" id="NF033745">
    <property type="entry name" value="class_C_sortase"/>
    <property type="match status" value="1"/>
</dbReference>
<dbReference type="GO" id="GO:0016787">
    <property type="term" value="F:hydrolase activity"/>
    <property type="evidence" value="ECO:0007669"/>
    <property type="project" value="UniProtKB-KW"/>
</dbReference>
<protein>
    <submittedName>
        <fullName evidence="4">Sortase C</fullName>
    </submittedName>
</protein>
<feature type="active site" description="Proton donor/acceptor" evidence="2">
    <location>
        <position position="155"/>
    </location>
</feature>
<gene>
    <name evidence="4" type="primary">srtC</name>
    <name evidence="4" type="ORF">LACPI_0535</name>
</gene>
<dbReference type="InterPro" id="IPR042002">
    <property type="entry name" value="Sortase_C"/>
</dbReference>